<proteinExistence type="predicted"/>
<protein>
    <submittedName>
        <fullName evidence="2">Uncharacterized protein</fullName>
    </submittedName>
</protein>
<dbReference type="Proteomes" id="UP001168972">
    <property type="component" value="Unassembled WGS sequence"/>
</dbReference>
<reference evidence="2" key="1">
    <citation type="journal article" date="2023" name="bioRxiv">
        <title>Scaffold-level genome assemblies of two parasitoid biocontrol wasps reveal the parthenogenesis mechanism and an associated novel virus.</title>
        <authorList>
            <person name="Inwood S."/>
            <person name="Skelly J."/>
            <person name="Guhlin J."/>
            <person name="Harrop T."/>
            <person name="Goldson S."/>
            <person name="Dearden P."/>
        </authorList>
    </citation>
    <scope>NUCLEOTIDE SEQUENCE</scope>
    <source>
        <strain evidence="2">Lincoln</strain>
        <tissue evidence="2">Whole body</tissue>
    </source>
</reference>
<organism evidence="2 3">
    <name type="scientific">Microctonus hyperodae</name>
    <name type="common">Parasitoid wasp</name>
    <dbReference type="NCBI Taxonomy" id="165561"/>
    <lineage>
        <taxon>Eukaryota</taxon>
        <taxon>Metazoa</taxon>
        <taxon>Ecdysozoa</taxon>
        <taxon>Arthropoda</taxon>
        <taxon>Hexapoda</taxon>
        <taxon>Insecta</taxon>
        <taxon>Pterygota</taxon>
        <taxon>Neoptera</taxon>
        <taxon>Endopterygota</taxon>
        <taxon>Hymenoptera</taxon>
        <taxon>Apocrita</taxon>
        <taxon>Ichneumonoidea</taxon>
        <taxon>Braconidae</taxon>
        <taxon>Euphorinae</taxon>
        <taxon>Microctonus</taxon>
    </lineage>
</organism>
<dbReference type="AlphaFoldDB" id="A0AA39KZI7"/>
<feature type="signal peptide" evidence="1">
    <location>
        <begin position="1"/>
        <end position="22"/>
    </location>
</feature>
<feature type="chain" id="PRO_5041421747" evidence="1">
    <location>
        <begin position="23"/>
        <end position="195"/>
    </location>
</feature>
<evidence type="ECO:0000313" key="3">
    <source>
        <dbReference type="Proteomes" id="UP001168972"/>
    </source>
</evidence>
<keyword evidence="1" id="KW-0732">Signal</keyword>
<gene>
    <name evidence="2" type="ORF">PV327_005154</name>
</gene>
<dbReference type="EMBL" id="JAQQBR010000003">
    <property type="protein sequence ID" value="KAK0179397.1"/>
    <property type="molecule type" value="Genomic_DNA"/>
</dbReference>
<comment type="caution">
    <text evidence="2">The sequence shown here is derived from an EMBL/GenBank/DDBJ whole genome shotgun (WGS) entry which is preliminary data.</text>
</comment>
<name>A0AA39KZI7_MICHY</name>
<accession>A0AA39KZI7</accession>
<evidence type="ECO:0000313" key="2">
    <source>
        <dbReference type="EMBL" id="KAK0179397.1"/>
    </source>
</evidence>
<keyword evidence="3" id="KW-1185">Reference proteome</keyword>
<reference evidence="2" key="2">
    <citation type="submission" date="2023-03" db="EMBL/GenBank/DDBJ databases">
        <authorList>
            <person name="Inwood S.N."/>
            <person name="Skelly J.G."/>
            <person name="Guhlin J."/>
            <person name="Harrop T.W.R."/>
            <person name="Goldson S.G."/>
            <person name="Dearden P.K."/>
        </authorList>
    </citation>
    <scope>NUCLEOTIDE SEQUENCE</scope>
    <source>
        <strain evidence="2">Lincoln</strain>
        <tissue evidence="2">Whole body</tissue>
    </source>
</reference>
<evidence type="ECO:0000256" key="1">
    <source>
        <dbReference type="SAM" id="SignalP"/>
    </source>
</evidence>
<sequence>MLGSILISIAIIIISETPIIISAPQSANALKKIRQPIVRTIDFHHNINLGAWWSGTTTEDCPCPEIFVLDYKEYADTFEKFRKNYPKFTLDTYGEARSDSTFGDAGKKKFGKRSYQTDYFTADDNGYYAEIVKANARENFAYSVSVDIEIGFLKKGTNLYLLPYLVGEITSHGVYVRNLAIGLNIDTITFHPKGI</sequence>